<dbReference type="AlphaFoldDB" id="A0A942W994"/>
<name>A0A942W994_9FIRM</name>
<organism evidence="1 2">
    <name type="scientific">Amedibacillus dolichus</name>
    <dbReference type="NCBI Taxonomy" id="31971"/>
    <lineage>
        <taxon>Bacteria</taxon>
        <taxon>Bacillati</taxon>
        <taxon>Bacillota</taxon>
        <taxon>Erysipelotrichia</taxon>
        <taxon>Erysipelotrichales</taxon>
        <taxon>Erysipelotrichaceae</taxon>
        <taxon>Amedibacillus</taxon>
    </lineage>
</organism>
<comment type="caution">
    <text evidence="1">The sequence shown here is derived from an EMBL/GenBank/DDBJ whole genome shotgun (WGS) entry which is preliminary data.</text>
</comment>
<dbReference type="RefSeq" id="WP_278639368.1">
    <property type="nucleotide sequence ID" value="NZ_JAGZMZ010000001.1"/>
</dbReference>
<evidence type="ECO:0000313" key="2">
    <source>
        <dbReference type="Proteomes" id="UP000753219"/>
    </source>
</evidence>
<proteinExistence type="predicted"/>
<sequence length="50" mass="5907">MKTIQELDTIAVEIINFMKEKDISISDMEYILDKIPQIVKIENKIQEIKI</sequence>
<dbReference type="EMBL" id="JAGZMZ010000001">
    <property type="protein sequence ID" value="MBS4883215.1"/>
    <property type="molecule type" value="Genomic_DNA"/>
</dbReference>
<protein>
    <submittedName>
        <fullName evidence="1">Uncharacterized protein</fullName>
    </submittedName>
</protein>
<reference evidence="1" key="1">
    <citation type="submission" date="2021-02" db="EMBL/GenBank/DDBJ databases">
        <title>Infant gut strain persistence is associated with maternal origin, phylogeny, and functional potential including surface adhesion and iron acquisition.</title>
        <authorList>
            <person name="Lou Y.C."/>
        </authorList>
    </citation>
    <scope>NUCLEOTIDE SEQUENCE</scope>
    <source>
        <strain evidence="1">L3_108_103G1_dasL3_108_103G1_concoct_2</strain>
    </source>
</reference>
<gene>
    <name evidence="1" type="ORF">KHZ85_00375</name>
</gene>
<evidence type="ECO:0000313" key="1">
    <source>
        <dbReference type="EMBL" id="MBS4883215.1"/>
    </source>
</evidence>
<dbReference type="Proteomes" id="UP000753219">
    <property type="component" value="Unassembled WGS sequence"/>
</dbReference>
<accession>A0A942W994</accession>